<feature type="non-terminal residue" evidence="5">
    <location>
        <position position="152"/>
    </location>
</feature>
<dbReference type="EMBL" id="SEYY01009806">
    <property type="protein sequence ID" value="KAB7501704.1"/>
    <property type="molecule type" value="Genomic_DNA"/>
</dbReference>
<comment type="cofactor">
    <cofactor evidence="1">
        <name>Ca(2+)</name>
        <dbReference type="ChEBI" id="CHEBI:29108"/>
    </cofactor>
</comment>
<proteinExistence type="inferred from homology"/>
<name>A0A5N5T538_9CRUS</name>
<dbReference type="GO" id="GO:0008449">
    <property type="term" value="F:N-acetylglucosamine-6-sulfatase activity"/>
    <property type="evidence" value="ECO:0007669"/>
    <property type="project" value="TreeGrafter"/>
</dbReference>
<evidence type="ECO:0000256" key="2">
    <source>
        <dbReference type="ARBA" id="ARBA00008779"/>
    </source>
</evidence>
<dbReference type="PANTHER" id="PTHR43108">
    <property type="entry name" value="N-ACETYLGLUCOSAMINE-6-SULFATASE FAMILY MEMBER"/>
    <property type="match status" value="1"/>
</dbReference>
<dbReference type="Gene3D" id="3.40.720.10">
    <property type="entry name" value="Alkaline Phosphatase, subunit A"/>
    <property type="match status" value="1"/>
</dbReference>
<dbReference type="InterPro" id="IPR017850">
    <property type="entry name" value="Alkaline_phosphatase_core_sf"/>
</dbReference>
<feature type="domain" description="Sulfatase N-terminal" evidence="4">
    <location>
        <begin position="76"/>
        <end position="141"/>
    </location>
</feature>
<comment type="similarity">
    <text evidence="2">Belongs to the sulfatase family.</text>
</comment>
<keyword evidence="6" id="KW-1185">Reference proteome</keyword>
<evidence type="ECO:0000313" key="5">
    <source>
        <dbReference type="EMBL" id="KAB7501704.1"/>
    </source>
</evidence>
<dbReference type="Proteomes" id="UP000326759">
    <property type="component" value="Unassembled WGS sequence"/>
</dbReference>
<feature type="transmembrane region" description="Helical" evidence="3">
    <location>
        <begin position="28"/>
        <end position="45"/>
    </location>
</feature>
<keyword evidence="3" id="KW-0472">Membrane</keyword>
<dbReference type="PANTHER" id="PTHR43108:SF8">
    <property type="entry name" value="SD21168P"/>
    <property type="match status" value="1"/>
</dbReference>
<evidence type="ECO:0000259" key="4">
    <source>
        <dbReference type="Pfam" id="PF00884"/>
    </source>
</evidence>
<evidence type="ECO:0000313" key="6">
    <source>
        <dbReference type="Proteomes" id="UP000326759"/>
    </source>
</evidence>
<sequence length="152" mass="17574">MSPYFVRVTYHTLFIFFYKNPNMERCQTLFLAFGICIFITVIYLLSSSKSIRRSPPLEEQIVMKDEKIYHTQQRANFILILTDDQDVVLGSAEEMDFVKKYIKNVGTEFKNSFVASPLCCPSRSSIFSGQYVHNHKTFNNSINGGCSSIIWQ</sequence>
<dbReference type="SUPFAM" id="SSF53649">
    <property type="entry name" value="Alkaline phosphatase-like"/>
    <property type="match status" value="1"/>
</dbReference>
<protein>
    <recommendedName>
        <fullName evidence="4">Sulfatase N-terminal domain-containing protein</fullName>
    </recommendedName>
</protein>
<dbReference type="InterPro" id="IPR000917">
    <property type="entry name" value="Sulfatase_N"/>
</dbReference>
<gene>
    <name evidence="5" type="ORF">Anas_10055</name>
</gene>
<evidence type="ECO:0000256" key="1">
    <source>
        <dbReference type="ARBA" id="ARBA00001913"/>
    </source>
</evidence>
<dbReference type="AlphaFoldDB" id="A0A5N5T538"/>
<comment type="caution">
    <text evidence="5">The sequence shown here is derived from an EMBL/GenBank/DDBJ whole genome shotgun (WGS) entry which is preliminary data.</text>
</comment>
<evidence type="ECO:0000256" key="3">
    <source>
        <dbReference type="SAM" id="Phobius"/>
    </source>
</evidence>
<reference evidence="5 6" key="1">
    <citation type="journal article" date="2019" name="PLoS Biol.">
        <title>Sex chromosomes control vertical transmission of feminizing Wolbachia symbionts in an isopod.</title>
        <authorList>
            <person name="Becking T."/>
            <person name="Chebbi M.A."/>
            <person name="Giraud I."/>
            <person name="Moumen B."/>
            <person name="Laverre T."/>
            <person name="Caubet Y."/>
            <person name="Peccoud J."/>
            <person name="Gilbert C."/>
            <person name="Cordaux R."/>
        </authorList>
    </citation>
    <scope>NUCLEOTIDE SEQUENCE [LARGE SCALE GENOMIC DNA]</scope>
    <source>
        <strain evidence="5">ANa2</strain>
        <tissue evidence="5">Whole body excluding digestive tract and cuticle</tissue>
    </source>
</reference>
<keyword evidence="3" id="KW-1133">Transmembrane helix</keyword>
<dbReference type="GO" id="GO:0005539">
    <property type="term" value="F:glycosaminoglycan binding"/>
    <property type="evidence" value="ECO:0007669"/>
    <property type="project" value="TreeGrafter"/>
</dbReference>
<keyword evidence="3" id="KW-0812">Transmembrane</keyword>
<dbReference type="Pfam" id="PF00884">
    <property type="entry name" value="Sulfatase"/>
    <property type="match status" value="1"/>
</dbReference>
<organism evidence="5 6">
    <name type="scientific">Armadillidium nasatum</name>
    <dbReference type="NCBI Taxonomy" id="96803"/>
    <lineage>
        <taxon>Eukaryota</taxon>
        <taxon>Metazoa</taxon>
        <taxon>Ecdysozoa</taxon>
        <taxon>Arthropoda</taxon>
        <taxon>Crustacea</taxon>
        <taxon>Multicrustacea</taxon>
        <taxon>Malacostraca</taxon>
        <taxon>Eumalacostraca</taxon>
        <taxon>Peracarida</taxon>
        <taxon>Isopoda</taxon>
        <taxon>Oniscidea</taxon>
        <taxon>Crinocheta</taxon>
        <taxon>Armadillidiidae</taxon>
        <taxon>Armadillidium</taxon>
    </lineage>
</organism>
<dbReference type="OrthoDB" id="96314at2759"/>
<accession>A0A5N5T538</accession>